<dbReference type="SUPFAM" id="SSF52540">
    <property type="entry name" value="P-loop containing nucleoside triphosphate hydrolases"/>
    <property type="match status" value="1"/>
</dbReference>
<dbReference type="PANTHER" id="PTHR42939">
    <property type="entry name" value="ABC TRANSPORTER ATP-BINDING PROTEIN ALBC-RELATED"/>
    <property type="match status" value="1"/>
</dbReference>
<dbReference type="OrthoDB" id="9809205at2"/>
<dbReference type="Pfam" id="PF00005">
    <property type="entry name" value="ABC_tran"/>
    <property type="match status" value="1"/>
</dbReference>
<dbReference type="InterPro" id="IPR027417">
    <property type="entry name" value="P-loop_NTPase"/>
</dbReference>
<protein>
    <submittedName>
        <fullName evidence="5">Multidrug ABC transporter ATP-binding protein</fullName>
    </submittedName>
</protein>
<dbReference type="PANTHER" id="PTHR42939:SF1">
    <property type="entry name" value="ABC TRANSPORTER ATP-BINDING PROTEIN ALBC-RELATED"/>
    <property type="match status" value="1"/>
</dbReference>
<dbReference type="SMART" id="SM00382">
    <property type="entry name" value="AAA"/>
    <property type="match status" value="1"/>
</dbReference>
<evidence type="ECO:0000313" key="5">
    <source>
        <dbReference type="EMBL" id="KOA88536.1"/>
    </source>
</evidence>
<dbReference type="PROSITE" id="PS00211">
    <property type="entry name" value="ABC_TRANSPORTER_1"/>
    <property type="match status" value="1"/>
</dbReference>
<evidence type="ECO:0000256" key="3">
    <source>
        <dbReference type="ARBA" id="ARBA00022840"/>
    </source>
</evidence>
<accession>A0A9Q1UYW4</accession>
<sequence length="212" mass="23764">MSYIEISNLNKDIKGNNVLKDINLTLEKGSIYGFIGRNGSGKTMLFRAICGLIKPTTGQVFVDGKELHKDISFPESLGVTIEGPGFWDNYTGFKNLKILASIKNLITDDEIKKSIDKVGLDPEDLRAYKRYSLGMKQRLSIAQAIMEKPELIILDEPTNGLDEDGVNVVRKILLEQKKRGVTILIASHNKEDIEILADKKYKMDSGNLYKLD</sequence>
<dbReference type="Gene3D" id="3.40.50.300">
    <property type="entry name" value="P-loop containing nucleotide triphosphate hydrolases"/>
    <property type="match status" value="1"/>
</dbReference>
<comment type="caution">
    <text evidence="5">The sequence shown here is derived from an EMBL/GenBank/DDBJ whole genome shotgun (WGS) entry which is preliminary data.</text>
</comment>
<dbReference type="InterPro" id="IPR017871">
    <property type="entry name" value="ABC_transporter-like_CS"/>
</dbReference>
<dbReference type="GO" id="GO:0016887">
    <property type="term" value="F:ATP hydrolysis activity"/>
    <property type="evidence" value="ECO:0007669"/>
    <property type="project" value="InterPro"/>
</dbReference>
<keyword evidence="1" id="KW-0813">Transport</keyword>
<dbReference type="PROSITE" id="PS50893">
    <property type="entry name" value="ABC_TRANSPORTER_2"/>
    <property type="match status" value="1"/>
</dbReference>
<evidence type="ECO:0000256" key="1">
    <source>
        <dbReference type="ARBA" id="ARBA00022448"/>
    </source>
</evidence>
<keyword evidence="2" id="KW-0547">Nucleotide-binding</keyword>
<dbReference type="InterPro" id="IPR003439">
    <property type="entry name" value="ABC_transporter-like_ATP-bd"/>
</dbReference>
<evidence type="ECO:0000313" key="6">
    <source>
        <dbReference type="Proteomes" id="UP000037540"/>
    </source>
</evidence>
<evidence type="ECO:0000256" key="2">
    <source>
        <dbReference type="ARBA" id="ARBA00022741"/>
    </source>
</evidence>
<name>A0A9Q1UYW4_CLOBO</name>
<dbReference type="GO" id="GO:0005524">
    <property type="term" value="F:ATP binding"/>
    <property type="evidence" value="ECO:0007669"/>
    <property type="project" value="UniProtKB-KW"/>
</dbReference>
<dbReference type="Proteomes" id="UP000037540">
    <property type="component" value="Unassembled WGS sequence"/>
</dbReference>
<dbReference type="RefSeq" id="WP_013726328.1">
    <property type="nucleotide sequence ID" value="NZ_LGVO01000024.1"/>
</dbReference>
<reference evidence="5 6" key="1">
    <citation type="submission" date="2015-07" db="EMBL/GenBank/DDBJ databases">
        <title>Draft genome sequences of 17 French Clostridium botulinum group III.</title>
        <authorList>
            <person name="Woudstra C."/>
            <person name="Le Marechal C."/>
            <person name="Souillard R."/>
            <person name="Bayon-Auboyer M.-H."/>
            <person name="Dessouter D."/>
            <person name="Fach P."/>
        </authorList>
    </citation>
    <scope>NUCLEOTIDE SEQUENCE [LARGE SCALE GENOMIC DNA]</scope>
    <source>
        <strain evidence="5 6">12LNRI-CD</strain>
    </source>
</reference>
<evidence type="ECO:0000259" key="4">
    <source>
        <dbReference type="PROSITE" id="PS50893"/>
    </source>
</evidence>
<dbReference type="AlphaFoldDB" id="A0A9Q1UYW4"/>
<organism evidence="5 6">
    <name type="scientific">Clostridium botulinum</name>
    <dbReference type="NCBI Taxonomy" id="1491"/>
    <lineage>
        <taxon>Bacteria</taxon>
        <taxon>Bacillati</taxon>
        <taxon>Bacillota</taxon>
        <taxon>Clostridia</taxon>
        <taxon>Eubacteriales</taxon>
        <taxon>Clostridiaceae</taxon>
        <taxon>Clostridium</taxon>
    </lineage>
</organism>
<keyword evidence="3 5" id="KW-0067">ATP-binding</keyword>
<feature type="domain" description="ABC transporter" evidence="4">
    <location>
        <begin position="4"/>
        <end position="211"/>
    </location>
</feature>
<gene>
    <name evidence="5" type="ORF">ADU74_06270</name>
</gene>
<dbReference type="EMBL" id="LGVR01000028">
    <property type="protein sequence ID" value="KOA88536.1"/>
    <property type="molecule type" value="Genomic_DNA"/>
</dbReference>
<dbReference type="InterPro" id="IPR003593">
    <property type="entry name" value="AAA+_ATPase"/>
</dbReference>
<proteinExistence type="predicted"/>
<dbReference type="InterPro" id="IPR051782">
    <property type="entry name" value="ABC_Transporter_VariousFunc"/>
</dbReference>